<dbReference type="AlphaFoldDB" id="A0A0C9TV98"/>
<dbReference type="EMBL" id="KN819384">
    <property type="protein sequence ID" value="KIJ11216.1"/>
    <property type="molecule type" value="Genomic_DNA"/>
</dbReference>
<reference evidence="1 2" key="1">
    <citation type="submission" date="2014-06" db="EMBL/GenBank/DDBJ databases">
        <authorList>
            <consortium name="DOE Joint Genome Institute"/>
            <person name="Kuo A."/>
            <person name="Kohler A."/>
            <person name="Nagy L.G."/>
            <person name="Floudas D."/>
            <person name="Copeland A."/>
            <person name="Barry K.W."/>
            <person name="Cichocki N."/>
            <person name="Veneault-Fourrey C."/>
            <person name="LaButti K."/>
            <person name="Lindquist E.A."/>
            <person name="Lipzen A."/>
            <person name="Lundell T."/>
            <person name="Morin E."/>
            <person name="Murat C."/>
            <person name="Sun H."/>
            <person name="Tunlid A."/>
            <person name="Henrissat B."/>
            <person name="Grigoriev I.V."/>
            <person name="Hibbett D.S."/>
            <person name="Martin F."/>
            <person name="Nordberg H.P."/>
            <person name="Cantor M.N."/>
            <person name="Hua S.X."/>
        </authorList>
    </citation>
    <scope>NUCLEOTIDE SEQUENCE [LARGE SCALE GENOMIC DNA]</scope>
    <source>
        <strain evidence="1 2">ATCC 200175</strain>
    </source>
</reference>
<proteinExistence type="predicted"/>
<dbReference type="Proteomes" id="UP000053647">
    <property type="component" value="Unassembled WGS sequence"/>
</dbReference>
<gene>
    <name evidence="1" type="ORF">PAXINDRAFT_84771</name>
</gene>
<reference evidence="2" key="2">
    <citation type="submission" date="2015-01" db="EMBL/GenBank/DDBJ databases">
        <title>Evolutionary Origins and Diversification of the Mycorrhizal Mutualists.</title>
        <authorList>
            <consortium name="DOE Joint Genome Institute"/>
            <consortium name="Mycorrhizal Genomics Consortium"/>
            <person name="Kohler A."/>
            <person name="Kuo A."/>
            <person name="Nagy L.G."/>
            <person name="Floudas D."/>
            <person name="Copeland A."/>
            <person name="Barry K.W."/>
            <person name="Cichocki N."/>
            <person name="Veneault-Fourrey C."/>
            <person name="LaButti K."/>
            <person name="Lindquist E.A."/>
            <person name="Lipzen A."/>
            <person name="Lundell T."/>
            <person name="Morin E."/>
            <person name="Murat C."/>
            <person name="Riley R."/>
            <person name="Ohm R."/>
            <person name="Sun H."/>
            <person name="Tunlid A."/>
            <person name="Henrissat B."/>
            <person name="Grigoriev I.V."/>
            <person name="Hibbett D.S."/>
            <person name="Martin F."/>
        </authorList>
    </citation>
    <scope>NUCLEOTIDE SEQUENCE [LARGE SCALE GENOMIC DNA]</scope>
    <source>
        <strain evidence="2">ATCC 200175</strain>
    </source>
</reference>
<name>A0A0C9TV98_PAXIN</name>
<protein>
    <recommendedName>
        <fullName evidence="3">Myb/SANT-like DNA-binding domain-containing protein</fullName>
    </recommendedName>
</protein>
<evidence type="ECO:0008006" key="3">
    <source>
        <dbReference type="Google" id="ProtNLM"/>
    </source>
</evidence>
<dbReference type="HOGENOM" id="CLU_071881_1_0_1"/>
<evidence type="ECO:0000313" key="2">
    <source>
        <dbReference type="Proteomes" id="UP000053647"/>
    </source>
</evidence>
<evidence type="ECO:0000313" key="1">
    <source>
        <dbReference type="EMBL" id="KIJ11216.1"/>
    </source>
</evidence>
<keyword evidence="2" id="KW-1185">Reference proteome</keyword>
<dbReference type="OrthoDB" id="3211402at2759"/>
<sequence>MSKRKAPSAAIPDVQWSDDMIWQLIDQMERNENQVVLLEKQQKSDKPSGDSKVAVYQCIGAAVLPTYHTINTVATGDQVKRKYEHLLKKYKSQASQLRTTGKGVKSSNRAEDDESQADKYFDCYIPALGPNIDEIVEAFPFFPTLHRIFSTCPNVTPIAIMTGVGPHRKKTAHFQAPSDDKSNLPAFTPEQHSQMLSLHQVLEAK</sequence>
<organism evidence="1 2">
    <name type="scientific">Paxillus involutus ATCC 200175</name>
    <dbReference type="NCBI Taxonomy" id="664439"/>
    <lineage>
        <taxon>Eukaryota</taxon>
        <taxon>Fungi</taxon>
        <taxon>Dikarya</taxon>
        <taxon>Basidiomycota</taxon>
        <taxon>Agaricomycotina</taxon>
        <taxon>Agaricomycetes</taxon>
        <taxon>Agaricomycetidae</taxon>
        <taxon>Boletales</taxon>
        <taxon>Paxilineae</taxon>
        <taxon>Paxillaceae</taxon>
        <taxon>Paxillus</taxon>
    </lineage>
</organism>
<accession>A0A0C9TV98</accession>